<keyword evidence="2" id="KW-0732">Signal</keyword>
<reference evidence="3 4" key="2">
    <citation type="journal article" date="2012" name="J. Bacteriol.">
        <title>Complete Genome Sequences of Mycoplasma leachii Strain PG50T and the Pathogenic Mycoplasma mycoides subsp. mycoides Small Colony Biotype Strain Gladysdale.</title>
        <authorList>
            <person name="Wise K.S."/>
            <person name="Calcutt M.J."/>
            <person name="Foecking M.F."/>
            <person name="Madupu R."/>
            <person name="Deboy R.T."/>
            <person name="Roske K."/>
            <person name="Hvinden M.L."/>
            <person name="Martin T.R."/>
            <person name="Durkin A.S."/>
            <person name="Glass J.I."/>
            <person name="Methe B.A."/>
        </authorList>
    </citation>
    <scope>NUCLEOTIDE SEQUENCE [LARGE SCALE GENOMIC DNA]</scope>
    <source>
        <strain evidence="4">DSM 21131 / NCTC 10133 / N29 / PG50</strain>
    </source>
</reference>
<reference evidence="4" key="1">
    <citation type="submission" date="2010-07" db="EMBL/GenBank/DDBJ databases">
        <title>Genome sequence of Mycoplasma leachii PG50 MU clone A8.</title>
        <authorList>
            <person name="Wise K."/>
            <person name="Calcutt M.J."/>
            <person name="Foecking M.F."/>
            <person name="Madupu R."/>
            <person name="DeBoy R.T."/>
            <person name="Roske K."/>
            <person name="Martin T.R."/>
            <person name="Hvinden M.L."/>
            <person name="Durkin A.S."/>
            <person name="Glass J."/>
            <person name="Methe B.A."/>
        </authorList>
    </citation>
    <scope>NUCLEOTIDE SEQUENCE [LARGE SCALE GENOMIC DNA]</scope>
    <source>
        <strain evidence="4">DSM 21131 / NCTC 10133 / N29 / PG50</strain>
    </source>
</reference>
<name>E4PUH9_MYCLG</name>
<dbReference type="PROSITE" id="PS51257">
    <property type="entry name" value="PROKAR_LIPOPROTEIN"/>
    <property type="match status" value="1"/>
</dbReference>
<organism evidence="3 4">
    <name type="scientific">Mycoplasma leachii (strain DSM 21131 / NCTC 10133 / N29 / PG50)</name>
    <dbReference type="NCBI Taxonomy" id="880447"/>
    <lineage>
        <taxon>Bacteria</taxon>
        <taxon>Bacillati</taxon>
        <taxon>Mycoplasmatota</taxon>
        <taxon>Mollicutes</taxon>
        <taxon>Mycoplasmataceae</taxon>
        <taxon>Mycoplasma</taxon>
    </lineage>
</organism>
<keyword evidence="3" id="KW-0449">Lipoprotein</keyword>
<protein>
    <submittedName>
        <fullName evidence="3">Putative lipoprotein, PARCEL family</fullName>
    </submittedName>
</protein>
<dbReference type="Proteomes" id="UP000008712">
    <property type="component" value="Chromosome"/>
</dbReference>
<dbReference type="SUPFAM" id="SSF141571">
    <property type="entry name" value="Pentapeptide repeat-like"/>
    <property type="match status" value="1"/>
</dbReference>
<proteinExistence type="predicted"/>
<evidence type="ECO:0000313" key="4">
    <source>
        <dbReference type="Proteomes" id="UP000008712"/>
    </source>
</evidence>
<evidence type="ECO:0000256" key="2">
    <source>
        <dbReference type="SAM" id="SignalP"/>
    </source>
</evidence>
<dbReference type="RefSeq" id="WP_013447853.1">
    <property type="nucleotide sequence ID" value="NC_014751.1"/>
</dbReference>
<evidence type="ECO:0000256" key="1">
    <source>
        <dbReference type="SAM" id="MobiDB-lite"/>
    </source>
</evidence>
<feature type="region of interest" description="Disordered" evidence="1">
    <location>
        <begin position="443"/>
        <end position="488"/>
    </location>
</feature>
<feature type="signal peptide" evidence="2">
    <location>
        <begin position="1"/>
        <end position="23"/>
    </location>
</feature>
<feature type="compositionally biased region" description="Polar residues" evidence="1">
    <location>
        <begin position="445"/>
        <end position="458"/>
    </location>
</feature>
<dbReference type="KEGG" id="mlc:MSB_A0575"/>
<dbReference type="Pfam" id="PF03382">
    <property type="entry name" value="DUF285"/>
    <property type="match status" value="2"/>
</dbReference>
<dbReference type="InterPro" id="IPR005046">
    <property type="entry name" value="DUF285"/>
</dbReference>
<dbReference type="EMBL" id="CP002108">
    <property type="protein sequence ID" value="ADR24635.1"/>
    <property type="molecule type" value="Genomic_DNA"/>
</dbReference>
<dbReference type="HOGENOM" id="CLU_025777_1_1_14"/>
<accession>E4PUH9</accession>
<dbReference type="InterPro" id="IPR011889">
    <property type="entry name" value="Liste_lipo_26"/>
</dbReference>
<keyword evidence="4" id="KW-1185">Reference proteome</keyword>
<feature type="compositionally biased region" description="Low complexity" evidence="1">
    <location>
        <begin position="465"/>
        <end position="488"/>
    </location>
</feature>
<dbReference type="NCBIfam" id="NF038029">
    <property type="entry name" value="LP_plasma"/>
    <property type="match status" value="1"/>
</dbReference>
<dbReference type="eggNOG" id="COG3291">
    <property type="taxonomic scope" value="Bacteria"/>
</dbReference>
<dbReference type="InterPro" id="IPR054816">
    <property type="entry name" value="Lipoprotein_mollicutes-type_CS"/>
</dbReference>
<gene>
    <name evidence="3" type="ordered locus">MSB_A0575</name>
</gene>
<dbReference type="AlphaFoldDB" id="E4PUH9"/>
<dbReference type="NCBIfam" id="TIGR02167">
    <property type="entry name" value="Liste_lipo_26"/>
    <property type="match status" value="2"/>
</dbReference>
<dbReference type="OrthoDB" id="396942at2"/>
<feature type="chain" id="PRO_5003187377" evidence="2">
    <location>
        <begin position="24"/>
        <end position="488"/>
    </location>
</feature>
<evidence type="ECO:0000313" key="3">
    <source>
        <dbReference type="EMBL" id="ADR24635.1"/>
    </source>
</evidence>
<sequence length="488" mass="55871">MKKILTLFSSLAMISTTGFLVVACNNTNNNPVKSEVIINNKQAVIDLWNKEFKNKLDSAKNTSLIVEMLKEKLPKQVSDSIDLNGSLYEKTVEKLTKDENNKLNQKVKVLVNKEVIELEVGSVKYGQQSIKYKTKDGKIVEKNKDEWEKMVWKDPSKKRQKQEISDIDEVIQMGYYDDEGDNYLKPNGININYVQAFEMPTNISKISALLPREVNSLSKVFNQITSTNVGGIEKWDVSRVCQMSFLFDGAKNFNHDISNWDVKILRDANSMFADNAKFNQNLGKWKPYNLAFARKMFARAKVFNQDLSSWQTSHVYNMEQMFDGAEKFNSNLDKWDTSHVQTMKSMFSGAKMFNGNISSWNTSKVEDMTSMFRKTGEFNQDISKWKTNSVKKMNYMFSEAKMFNQDISKWDVSNVDEMNFMFNKASSFDQNLSEWKVKEKVKHSSFATGSKIESQSSKLPKFKDSSSSTPTPTSTPASTPTSAKSKMK</sequence>